<comment type="caution">
    <text evidence="3">The sequence shown here is derived from an EMBL/GenBank/DDBJ whole genome shotgun (WGS) entry which is preliminary data.</text>
</comment>
<proteinExistence type="predicted"/>
<gene>
    <name evidence="3" type="ORF">B0F90DRAFT_1685855</name>
</gene>
<sequence length="617" mass="67369">MSRQLPAPSAVQVQSAQFANDYINHPDFRLVVAFSLGWVFLSSIRHIWFSAFVRELVWSCKAISYRLRGKADRSIAPTGPPLGKASETYPSSVRASELYRREQRDTLVLLMCMAFMLGSLSSFLSLLTFYPNGSSAASFVVAASTIAFYAARVFGFLALSLDLRHRMVKSWELCIFWSAVAVLTVLNGVVVGVGPGRLVTPFVQPSISLCFRKRFLPLSLVSSILSFTLELYIIIRVLSLVKPPRLKLSIVQDTRIMQAGSLLFLDLLVVVPNATMTSLIAEFIPLSIGALSVLAAFNSQSSSVPTQLDGPVLISRRPSHVVGDPEPPPHRSDVSDIIRDIEAFTPPLPSPRVARTPSTPPLNSLLGKTAPISPRQPVEISLQTTIVCDVSPPVAQLEPGDRPRQRKILSYSSPVWETFGTPQQSNINAPTRPRSQYKSPDLPLLHRMRARRSAPTQTLSPTSSIPSPSSRWAAHQSWGSRLSTYPPISEGNTLPGYLPLKESVQPSHLMSSRSLKTRQGSLRSSKSIQGSLRSSKSKQGSKSSRSSKSKKGSIRSMKEATTITTGGGYSGSTQARSSLVYARISRGFPAATRQGRLGLVRGPRPPPSASRTNREKL</sequence>
<feature type="region of interest" description="Disordered" evidence="1">
    <location>
        <begin position="415"/>
        <end position="472"/>
    </location>
</feature>
<evidence type="ECO:0000256" key="2">
    <source>
        <dbReference type="SAM" id="Phobius"/>
    </source>
</evidence>
<reference evidence="3" key="1">
    <citation type="journal article" date="2022" name="New Phytol.">
        <title>Evolutionary transition to the ectomycorrhizal habit in the genomes of a hyperdiverse lineage of mushroom-forming fungi.</title>
        <authorList>
            <person name="Looney B."/>
            <person name="Miyauchi S."/>
            <person name="Morin E."/>
            <person name="Drula E."/>
            <person name="Courty P.E."/>
            <person name="Kohler A."/>
            <person name="Kuo A."/>
            <person name="LaButti K."/>
            <person name="Pangilinan J."/>
            <person name="Lipzen A."/>
            <person name="Riley R."/>
            <person name="Andreopoulos W."/>
            <person name="He G."/>
            <person name="Johnson J."/>
            <person name="Nolan M."/>
            <person name="Tritt A."/>
            <person name="Barry K.W."/>
            <person name="Grigoriev I.V."/>
            <person name="Nagy L.G."/>
            <person name="Hibbett D."/>
            <person name="Henrissat B."/>
            <person name="Matheny P.B."/>
            <person name="Labbe J."/>
            <person name="Martin F.M."/>
        </authorList>
    </citation>
    <scope>NUCLEOTIDE SEQUENCE</scope>
    <source>
        <strain evidence="3">BPL690</strain>
    </source>
</reference>
<dbReference type="Proteomes" id="UP001203297">
    <property type="component" value="Unassembled WGS sequence"/>
</dbReference>
<keyword evidence="2" id="KW-1133">Transmembrane helix</keyword>
<keyword evidence="2" id="KW-0472">Membrane</keyword>
<feature type="region of interest" description="Disordered" evidence="1">
    <location>
        <begin position="590"/>
        <end position="617"/>
    </location>
</feature>
<accession>A0AAD4QSL1</accession>
<evidence type="ECO:0000313" key="3">
    <source>
        <dbReference type="EMBL" id="KAI0307170.1"/>
    </source>
</evidence>
<feature type="compositionally biased region" description="Polar residues" evidence="1">
    <location>
        <begin position="508"/>
        <end position="529"/>
    </location>
</feature>
<dbReference type="AlphaFoldDB" id="A0AAD4QSL1"/>
<feature type="compositionally biased region" description="Low complexity" evidence="1">
    <location>
        <begin position="455"/>
        <end position="470"/>
    </location>
</feature>
<name>A0AAD4QSL1_9AGAM</name>
<feature type="compositionally biased region" description="Low complexity" evidence="1">
    <location>
        <begin position="530"/>
        <end position="544"/>
    </location>
</feature>
<evidence type="ECO:0000256" key="1">
    <source>
        <dbReference type="SAM" id="MobiDB-lite"/>
    </source>
</evidence>
<feature type="transmembrane region" description="Helical" evidence="2">
    <location>
        <begin position="256"/>
        <end position="274"/>
    </location>
</feature>
<feature type="transmembrane region" description="Helical" evidence="2">
    <location>
        <begin position="136"/>
        <end position="161"/>
    </location>
</feature>
<feature type="transmembrane region" description="Helical" evidence="2">
    <location>
        <begin position="107"/>
        <end position="130"/>
    </location>
</feature>
<feature type="region of interest" description="Disordered" evidence="1">
    <location>
        <begin position="508"/>
        <end position="574"/>
    </location>
</feature>
<feature type="region of interest" description="Disordered" evidence="1">
    <location>
        <begin position="346"/>
        <end position="370"/>
    </location>
</feature>
<protein>
    <submittedName>
        <fullName evidence="3">Uncharacterized protein</fullName>
    </submittedName>
</protein>
<organism evidence="3 4">
    <name type="scientific">Multifurca ochricompacta</name>
    <dbReference type="NCBI Taxonomy" id="376703"/>
    <lineage>
        <taxon>Eukaryota</taxon>
        <taxon>Fungi</taxon>
        <taxon>Dikarya</taxon>
        <taxon>Basidiomycota</taxon>
        <taxon>Agaricomycotina</taxon>
        <taxon>Agaricomycetes</taxon>
        <taxon>Russulales</taxon>
        <taxon>Russulaceae</taxon>
        <taxon>Multifurca</taxon>
    </lineage>
</organism>
<feature type="transmembrane region" description="Helical" evidence="2">
    <location>
        <begin position="173"/>
        <end position="195"/>
    </location>
</feature>
<feature type="transmembrane region" description="Helical" evidence="2">
    <location>
        <begin position="215"/>
        <end position="235"/>
    </location>
</feature>
<feature type="compositionally biased region" description="Low complexity" evidence="1">
    <location>
        <begin position="593"/>
        <end position="602"/>
    </location>
</feature>
<keyword evidence="4" id="KW-1185">Reference proteome</keyword>
<evidence type="ECO:0000313" key="4">
    <source>
        <dbReference type="Proteomes" id="UP001203297"/>
    </source>
</evidence>
<keyword evidence="2" id="KW-0812">Transmembrane</keyword>
<dbReference type="EMBL" id="WTXG01000002">
    <property type="protein sequence ID" value="KAI0307170.1"/>
    <property type="molecule type" value="Genomic_DNA"/>
</dbReference>
<feature type="compositionally biased region" description="Polar residues" evidence="1">
    <location>
        <begin position="415"/>
        <end position="438"/>
    </location>
</feature>
<feature type="transmembrane region" description="Helical" evidence="2">
    <location>
        <begin position="28"/>
        <end position="48"/>
    </location>
</feature>